<dbReference type="CDD" id="cd18617">
    <property type="entry name" value="GH43_XynB-like"/>
    <property type="match status" value="1"/>
</dbReference>
<protein>
    <submittedName>
        <fullName evidence="5">Glycosyl hydrolase, family 43</fullName>
        <ecNumber evidence="5">3.2.1.37</ecNumber>
        <ecNumber evidence="5">3.2.1.55</ecNumber>
    </submittedName>
</protein>
<gene>
    <name evidence="5" type="ORF">BREU_1235</name>
</gene>
<dbReference type="EMBL" id="JGZK01000017">
    <property type="protein sequence ID" value="KFI84461.1"/>
    <property type="molecule type" value="Genomic_DNA"/>
</dbReference>
<dbReference type="GO" id="GO:0009044">
    <property type="term" value="F:xylan 1,4-beta-xylosidase activity"/>
    <property type="evidence" value="ECO:0007669"/>
    <property type="project" value="UniProtKB-EC"/>
</dbReference>
<dbReference type="PANTHER" id="PTHR42812:SF12">
    <property type="entry name" value="BETA-XYLOSIDASE-RELATED"/>
    <property type="match status" value="1"/>
</dbReference>
<dbReference type="eggNOG" id="COG3507">
    <property type="taxonomic scope" value="Bacteria"/>
</dbReference>
<evidence type="ECO:0000256" key="3">
    <source>
        <dbReference type="ARBA" id="ARBA00023295"/>
    </source>
</evidence>
<organism evidence="5 6">
    <name type="scientific">Bifidobacterium reuteri DSM 23975</name>
    <dbReference type="NCBI Taxonomy" id="1437610"/>
    <lineage>
        <taxon>Bacteria</taxon>
        <taxon>Bacillati</taxon>
        <taxon>Actinomycetota</taxon>
        <taxon>Actinomycetes</taxon>
        <taxon>Bifidobacteriales</taxon>
        <taxon>Bifidobacteriaceae</taxon>
        <taxon>Bifidobacterium</taxon>
    </lineage>
</organism>
<dbReference type="InterPro" id="IPR023296">
    <property type="entry name" value="Glyco_hydro_beta-prop_sf"/>
</dbReference>
<evidence type="ECO:0000313" key="6">
    <source>
        <dbReference type="Proteomes" id="UP000028984"/>
    </source>
</evidence>
<dbReference type="GO" id="GO:0005975">
    <property type="term" value="P:carbohydrate metabolic process"/>
    <property type="evidence" value="ECO:0007669"/>
    <property type="project" value="InterPro"/>
</dbReference>
<evidence type="ECO:0000256" key="1">
    <source>
        <dbReference type="ARBA" id="ARBA00009865"/>
    </source>
</evidence>
<evidence type="ECO:0000256" key="4">
    <source>
        <dbReference type="RuleBase" id="RU361187"/>
    </source>
</evidence>
<dbReference type="Gene3D" id="2.115.10.20">
    <property type="entry name" value="Glycosyl hydrolase domain, family 43"/>
    <property type="match status" value="1"/>
</dbReference>
<dbReference type="InterPro" id="IPR051795">
    <property type="entry name" value="Glycosyl_Hydrlase_43"/>
</dbReference>
<dbReference type="STRING" id="1437610.BREU_1235"/>
<keyword evidence="6" id="KW-1185">Reference proteome</keyword>
<dbReference type="EC" id="3.2.1.37" evidence="5"/>
<dbReference type="EC" id="3.2.1.55" evidence="5"/>
<name>A0A087CMG1_9BIFI</name>
<dbReference type="InterPro" id="IPR006710">
    <property type="entry name" value="Glyco_hydro_43"/>
</dbReference>
<proteinExistence type="inferred from homology"/>
<dbReference type="PANTHER" id="PTHR42812">
    <property type="entry name" value="BETA-XYLOSIDASE"/>
    <property type="match status" value="1"/>
</dbReference>
<comment type="similarity">
    <text evidence="1 4">Belongs to the glycosyl hydrolase 43 family.</text>
</comment>
<evidence type="ECO:0000313" key="5">
    <source>
        <dbReference type="EMBL" id="KFI84461.1"/>
    </source>
</evidence>
<dbReference type="GO" id="GO:0046556">
    <property type="term" value="F:alpha-L-arabinofuranosidase activity"/>
    <property type="evidence" value="ECO:0007669"/>
    <property type="project" value="UniProtKB-EC"/>
</dbReference>
<dbReference type="SUPFAM" id="SSF75005">
    <property type="entry name" value="Arabinanase/levansucrase/invertase"/>
    <property type="match status" value="1"/>
</dbReference>
<comment type="caution">
    <text evidence="5">The sequence shown here is derived from an EMBL/GenBank/DDBJ whole genome shotgun (WGS) entry which is preliminary data.</text>
</comment>
<accession>A0A087CMG1</accession>
<keyword evidence="2 4" id="KW-0378">Hydrolase</keyword>
<dbReference type="Proteomes" id="UP000028984">
    <property type="component" value="Unassembled WGS sequence"/>
</dbReference>
<keyword evidence="3 4" id="KW-0326">Glycosidase</keyword>
<sequence>MNNEICMHNETVQSLSADAHTRITANPVMRGMYPDPSWIWDDVRGEIVLVNSSFELVPGLPIHVTRDLVSWEHVGDAVDQAMAHRLLIDGVEDSGGLYAPTIRRIGERYVIVCTVARVNEPQALAAGCLPEDIDHCHAAQGNFVITADSLEGPWHGPYWVAGAEGIDPDIFEDSDGTVWWTQTRPAVKPQWEGQTEVWTQPIDPGNWMLQGHKTVIWRGYGVNAVWAEGPHLYRLGDWLYLMTAEGGTSFEHSEMIMRTYAPRGFAAALHGFERELAAHDTWIEPSRETEHSVVGQYDRLFEACKKNPILTHRHLGNGELIQCVGHADLLCHPQAGWLLTCLGVRETPGDEKGELFSYLGRETFVAPVVWERNPASWKLEGNGPIKQDDASDPGWPVVAPGAGRLPDALAVTMNDDGSLHAVESLAQCVGKTMDDARGSYICAERIGSQDDRLIGVRGRDGYRFMRVDSLDYAVMVRPGHELMLHQDSTHAVTMRLVDGRLQASIVDRGEESLLDLGHAEPGEWFGIHLRNNRLRFLAVRVSAADIDNAGRDVTMIVHADVSKARMLGQCDARFLSTEWAGGFVGCLAGIRVIPSR</sequence>
<reference evidence="5 6" key="1">
    <citation type="submission" date="2014-03" db="EMBL/GenBank/DDBJ databases">
        <title>Genomics of Bifidobacteria.</title>
        <authorList>
            <person name="Ventura M."/>
            <person name="Milani C."/>
            <person name="Lugli G.A."/>
        </authorList>
    </citation>
    <scope>NUCLEOTIDE SEQUENCE [LARGE SCALE GENOMIC DNA]</scope>
    <source>
        <strain evidence="5 6">DSM 23975</strain>
    </source>
</reference>
<evidence type="ECO:0000256" key="2">
    <source>
        <dbReference type="ARBA" id="ARBA00022801"/>
    </source>
</evidence>
<dbReference type="Pfam" id="PF04616">
    <property type="entry name" value="Glyco_hydro_43"/>
    <property type="match status" value="1"/>
</dbReference>
<dbReference type="AlphaFoldDB" id="A0A087CMG1"/>